<dbReference type="PANTHER" id="PTHR10938">
    <property type="entry name" value="TRANSLATION INITIATION FACTOR IF-3"/>
    <property type="match status" value="1"/>
</dbReference>
<keyword evidence="6" id="KW-1185">Reference proteome</keyword>
<protein>
    <submittedName>
        <fullName evidence="5">Translation initiation factor if-3 protein</fullName>
    </submittedName>
</protein>
<dbReference type="GO" id="GO:0032790">
    <property type="term" value="P:ribosome disassembly"/>
    <property type="evidence" value="ECO:0007669"/>
    <property type="project" value="TreeGrafter"/>
</dbReference>
<dbReference type="GO" id="GO:0070124">
    <property type="term" value="P:mitochondrial translational initiation"/>
    <property type="evidence" value="ECO:0007669"/>
    <property type="project" value="TreeGrafter"/>
</dbReference>
<dbReference type="PANTHER" id="PTHR10938:SF0">
    <property type="entry name" value="TRANSLATION INITIATION FACTOR IF-3, MITOCHONDRIAL"/>
    <property type="match status" value="1"/>
</dbReference>
<organism evidence="5 6">
    <name type="scientific">Phialemonium atrogriseum</name>
    <dbReference type="NCBI Taxonomy" id="1093897"/>
    <lineage>
        <taxon>Eukaryota</taxon>
        <taxon>Fungi</taxon>
        <taxon>Dikarya</taxon>
        <taxon>Ascomycota</taxon>
        <taxon>Pezizomycotina</taxon>
        <taxon>Sordariomycetes</taxon>
        <taxon>Sordariomycetidae</taxon>
        <taxon>Cephalothecales</taxon>
        <taxon>Cephalothecaceae</taxon>
        <taxon>Phialemonium</taxon>
    </lineage>
</organism>
<dbReference type="GO" id="GO:0043022">
    <property type="term" value="F:ribosome binding"/>
    <property type="evidence" value="ECO:0007669"/>
    <property type="project" value="TreeGrafter"/>
</dbReference>
<dbReference type="Proteomes" id="UP001244011">
    <property type="component" value="Unassembled WGS sequence"/>
</dbReference>
<feature type="region of interest" description="Disordered" evidence="4">
    <location>
        <begin position="140"/>
        <end position="166"/>
    </location>
</feature>
<keyword evidence="3" id="KW-0648">Protein biosynthesis</keyword>
<evidence type="ECO:0000256" key="3">
    <source>
        <dbReference type="ARBA" id="ARBA00022917"/>
    </source>
</evidence>
<accession>A0AAJ0FMH0</accession>
<gene>
    <name evidence="5" type="ORF">QBC33DRAFT_570843</name>
</gene>
<dbReference type="GO" id="GO:0005739">
    <property type="term" value="C:mitochondrion"/>
    <property type="evidence" value="ECO:0007669"/>
    <property type="project" value="TreeGrafter"/>
</dbReference>
<feature type="compositionally biased region" description="Low complexity" evidence="4">
    <location>
        <begin position="50"/>
        <end position="59"/>
    </location>
</feature>
<feature type="compositionally biased region" description="Acidic residues" evidence="4">
    <location>
        <begin position="145"/>
        <end position="158"/>
    </location>
</feature>
<comment type="caution">
    <text evidence="5">The sequence shown here is derived from an EMBL/GenBank/DDBJ whole genome shotgun (WGS) entry which is preliminary data.</text>
</comment>
<dbReference type="SUPFAM" id="SSF55200">
    <property type="entry name" value="Translation initiation factor IF3, C-terminal domain"/>
    <property type="match status" value="1"/>
</dbReference>
<dbReference type="AlphaFoldDB" id="A0AAJ0FMH0"/>
<dbReference type="InterPro" id="IPR036788">
    <property type="entry name" value="T_IF-3_C_sf"/>
</dbReference>
<evidence type="ECO:0000313" key="6">
    <source>
        <dbReference type="Proteomes" id="UP001244011"/>
    </source>
</evidence>
<dbReference type="GO" id="GO:0003743">
    <property type="term" value="F:translation initiation factor activity"/>
    <property type="evidence" value="ECO:0007669"/>
    <property type="project" value="UniProtKB-KW"/>
</dbReference>
<dbReference type="GeneID" id="85313772"/>
<dbReference type="RefSeq" id="XP_060282338.1">
    <property type="nucleotide sequence ID" value="XM_060430585.1"/>
</dbReference>
<feature type="region of interest" description="Disordered" evidence="4">
    <location>
        <begin position="48"/>
        <end position="95"/>
    </location>
</feature>
<evidence type="ECO:0000313" key="5">
    <source>
        <dbReference type="EMBL" id="KAK1766125.1"/>
    </source>
</evidence>
<sequence length="290" mass="31078">MRATRCLSRPSSALARVFTSRTADHHHHHAAGPATSQLRRLLLPAVYTTSSSSSSSPPSRLFSGTAHALRGGPSRPRGGGGGGATSAKKGRFPRDREISHELVLVRGDDGRLSEPRRTADVLAGLDPLVSSLVVIAMPQQKQEGEEGAEAAAGEDGDSEAARSGPQYPICRVVDKKALQTAAVEKAKAERKKTVGTKEVEINWAIAPHDLQTKLRQLKGFLAKGLRVQVLMLSRAKRKKRQASKDESAEVLRMVKEAIDEVPGSKEFKGMEGVVGGQARLFWEGPQGEGS</sequence>
<evidence type="ECO:0000256" key="1">
    <source>
        <dbReference type="ARBA" id="ARBA00005439"/>
    </source>
</evidence>
<dbReference type="Gene3D" id="3.30.110.10">
    <property type="entry name" value="Translation initiation factor 3 (IF-3), C-terminal domain"/>
    <property type="match status" value="1"/>
</dbReference>
<evidence type="ECO:0000256" key="4">
    <source>
        <dbReference type="SAM" id="MobiDB-lite"/>
    </source>
</evidence>
<keyword evidence="2 5" id="KW-0396">Initiation factor</keyword>
<reference evidence="5" key="1">
    <citation type="submission" date="2023-06" db="EMBL/GenBank/DDBJ databases">
        <title>Genome-scale phylogeny and comparative genomics of the fungal order Sordariales.</title>
        <authorList>
            <consortium name="Lawrence Berkeley National Laboratory"/>
            <person name="Hensen N."/>
            <person name="Bonometti L."/>
            <person name="Westerberg I."/>
            <person name="Brannstrom I.O."/>
            <person name="Guillou S."/>
            <person name="Cros-Aarteil S."/>
            <person name="Calhoun S."/>
            <person name="Haridas S."/>
            <person name="Kuo A."/>
            <person name="Mondo S."/>
            <person name="Pangilinan J."/>
            <person name="Riley R."/>
            <person name="Labutti K."/>
            <person name="Andreopoulos B."/>
            <person name="Lipzen A."/>
            <person name="Chen C."/>
            <person name="Yanf M."/>
            <person name="Daum C."/>
            <person name="Ng V."/>
            <person name="Clum A."/>
            <person name="Steindorff A."/>
            <person name="Ohm R."/>
            <person name="Martin F."/>
            <person name="Silar P."/>
            <person name="Natvig D."/>
            <person name="Lalanne C."/>
            <person name="Gautier V."/>
            <person name="Ament-Velasquez S.L."/>
            <person name="Kruys A."/>
            <person name="Hutchinson M.I."/>
            <person name="Powell A.J."/>
            <person name="Barry K."/>
            <person name="Miller A.N."/>
            <person name="Grigoriev I.V."/>
            <person name="Debuchy R."/>
            <person name="Gladieux P."/>
            <person name="Thoren M.H."/>
            <person name="Johannesson H."/>
        </authorList>
    </citation>
    <scope>NUCLEOTIDE SEQUENCE</scope>
    <source>
        <strain evidence="5">8032-3</strain>
    </source>
</reference>
<comment type="similarity">
    <text evidence="1">Belongs to the IF-3 family.</text>
</comment>
<evidence type="ECO:0000256" key="2">
    <source>
        <dbReference type="ARBA" id="ARBA00022540"/>
    </source>
</evidence>
<name>A0AAJ0FMH0_9PEZI</name>
<proteinExistence type="inferred from homology"/>
<dbReference type="EMBL" id="MU839012">
    <property type="protein sequence ID" value="KAK1766125.1"/>
    <property type="molecule type" value="Genomic_DNA"/>
</dbReference>
<dbReference type="InterPro" id="IPR001288">
    <property type="entry name" value="Translation_initiation_fac_3"/>
</dbReference>